<evidence type="ECO:0000256" key="7">
    <source>
        <dbReference type="RuleBase" id="RU366065"/>
    </source>
</evidence>
<keyword evidence="1 7" id="KW-0813">Transport</keyword>
<dbReference type="InterPro" id="IPR007233">
    <property type="entry name" value="TRAPPC"/>
</dbReference>
<comment type="similarity">
    <text evidence="5">Belongs to the TRAPP small subunits family. BET5 subfamily.</text>
</comment>
<dbReference type="EMBL" id="LR016236">
    <property type="protein sequence ID" value="SVE85855.1"/>
    <property type="molecule type" value="mRNA"/>
</dbReference>
<dbReference type="GO" id="GO:0006888">
    <property type="term" value="P:endoplasmic reticulum to Golgi vesicle-mediated transport"/>
    <property type="evidence" value="ECO:0007669"/>
    <property type="project" value="UniProtKB-UniRule"/>
</dbReference>
<dbReference type="GO" id="GO:0030008">
    <property type="term" value="C:TRAPP complex"/>
    <property type="evidence" value="ECO:0007669"/>
    <property type="project" value="UniProtKB-UniRule"/>
</dbReference>
<gene>
    <name evidence="8" type="primary">EOG090X0HJH</name>
</gene>
<evidence type="ECO:0000256" key="2">
    <source>
        <dbReference type="ARBA" id="ARBA00022824"/>
    </source>
</evidence>
<keyword evidence="3 7" id="KW-0931">ER-Golgi transport</keyword>
<evidence type="ECO:0000256" key="3">
    <source>
        <dbReference type="ARBA" id="ARBA00022892"/>
    </source>
</evidence>
<dbReference type="SMART" id="SM01399">
    <property type="entry name" value="Sybindin"/>
    <property type="match status" value="1"/>
</dbReference>
<comment type="subunit">
    <text evidence="6">Part of the multisubunit transport protein particle (TRAPP) complex. The heterodimer TRAPPC6B-TRAPPC3 interacts with TRAPPC1 likely providing a core for TRAPP complex formation.</text>
</comment>
<protein>
    <recommendedName>
        <fullName evidence="7">Trafficking protein particle complex subunit</fullName>
    </recommendedName>
</protein>
<evidence type="ECO:0000256" key="4">
    <source>
        <dbReference type="ARBA" id="ARBA00023034"/>
    </source>
</evidence>
<dbReference type="Gene3D" id="3.30.450.70">
    <property type="match status" value="1"/>
</dbReference>
<evidence type="ECO:0000256" key="6">
    <source>
        <dbReference type="ARBA" id="ARBA00062874"/>
    </source>
</evidence>
<comment type="subcellular location">
    <subcellularLocation>
        <location evidence="7">Endoplasmic reticulum</location>
    </subcellularLocation>
    <subcellularLocation>
        <location evidence="7">Golgi apparatus</location>
        <location evidence="7">cis-Golgi network</location>
    </subcellularLocation>
</comment>
<dbReference type="GO" id="GO:0005794">
    <property type="term" value="C:Golgi apparatus"/>
    <property type="evidence" value="ECO:0007669"/>
    <property type="project" value="UniProtKB-SubCell"/>
</dbReference>
<keyword evidence="2 7" id="KW-0256">Endoplasmic reticulum</keyword>
<dbReference type="FunFam" id="3.30.450.70:FF:000004">
    <property type="entry name" value="Trafficking protein particle complex 1"/>
    <property type="match status" value="1"/>
</dbReference>
<dbReference type="InterPro" id="IPR011012">
    <property type="entry name" value="Longin-like_dom_sf"/>
</dbReference>
<proteinExistence type="evidence at transcript level"/>
<dbReference type="PANTHER" id="PTHR23249:SF16">
    <property type="entry name" value="TRAFFICKING PROTEIN PARTICLE COMPLEX SUBUNIT 1"/>
    <property type="match status" value="1"/>
</dbReference>
<dbReference type="AlphaFoldDB" id="A0A4Y7MZ34"/>
<evidence type="ECO:0000256" key="1">
    <source>
        <dbReference type="ARBA" id="ARBA00022448"/>
    </source>
</evidence>
<evidence type="ECO:0000256" key="5">
    <source>
        <dbReference type="ARBA" id="ARBA00038167"/>
    </source>
</evidence>
<dbReference type="CDD" id="cd14855">
    <property type="entry name" value="TRAPPC1_MUM2"/>
    <property type="match status" value="1"/>
</dbReference>
<keyword evidence="4 7" id="KW-0333">Golgi apparatus</keyword>
<dbReference type="GO" id="GO:0005783">
    <property type="term" value="C:endoplasmic reticulum"/>
    <property type="evidence" value="ECO:0007669"/>
    <property type="project" value="UniProtKB-SubCell"/>
</dbReference>
<dbReference type="SUPFAM" id="SSF64356">
    <property type="entry name" value="SNARE-like"/>
    <property type="match status" value="1"/>
</dbReference>
<dbReference type="PANTHER" id="PTHR23249">
    <property type="entry name" value="TRAFFICKING PROTEIN PARTICLE COMPLEX SUBUNIT"/>
    <property type="match status" value="1"/>
</dbReference>
<name>A0A4Y7MZ34_9CRUS</name>
<organism evidence="8">
    <name type="scientific">Daphnia pulicaria</name>
    <dbReference type="NCBI Taxonomy" id="35523"/>
    <lineage>
        <taxon>Eukaryota</taxon>
        <taxon>Metazoa</taxon>
        <taxon>Ecdysozoa</taxon>
        <taxon>Arthropoda</taxon>
        <taxon>Crustacea</taxon>
        <taxon>Branchiopoda</taxon>
        <taxon>Diplostraca</taxon>
        <taxon>Cladocera</taxon>
        <taxon>Anomopoda</taxon>
        <taxon>Daphniidae</taxon>
        <taxon>Daphnia</taxon>
    </lineage>
</organism>
<reference evidence="8" key="1">
    <citation type="submission" date="2018-08" db="EMBL/GenBank/DDBJ databases">
        <authorList>
            <person name="Cornetti L."/>
        </authorList>
    </citation>
    <scope>NUCLEOTIDE SEQUENCE</scope>
    <source>
        <strain evidence="8">CZ-RIM1-1</strain>
    </source>
</reference>
<evidence type="ECO:0000313" key="8">
    <source>
        <dbReference type="EMBL" id="SVE85855.1"/>
    </source>
</evidence>
<sequence>MTIHNLYMFDRHGVLMFYGEWNRKRQSGMTIEEEAKLMYGMLYSIRNFVNKMSPVDVREGFQCYRTSKYVLNYFETPSGVKFVMNTDLHSQGVRELLQQINSQIYIEYCVKNPAYRSGETIQCELFKTKLDELVKQSPIFKGDL</sequence>
<dbReference type="Pfam" id="PF04099">
    <property type="entry name" value="Sybindin"/>
    <property type="match status" value="1"/>
</dbReference>
<accession>A0A4Y7MZ34</accession>